<dbReference type="InterPro" id="IPR011053">
    <property type="entry name" value="Single_hybrid_motif"/>
</dbReference>
<dbReference type="Proteomes" id="UP000611215">
    <property type="component" value="Unassembled WGS sequence"/>
</dbReference>
<dbReference type="SUPFAM" id="SSF51230">
    <property type="entry name" value="Single hybrid motif"/>
    <property type="match status" value="1"/>
</dbReference>
<evidence type="ECO:0000256" key="1">
    <source>
        <dbReference type="ARBA" id="ARBA00023267"/>
    </source>
</evidence>
<dbReference type="CDD" id="cd06850">
    <property type="entry name" value="biotinyl_domain"/>
    <property type="match status" value="1"/>
</dbReference>
<keyword evidence="4" id="KW-1185">Reference proteome</keyword>
<keyword evidence="1" id="KW-0092">Biotin</keyword>
<dbReference type="InterPro" id="IPR000089">
    <property type="entry name" value="Biotin_lipoyl"/>
</dbReference>
<reference evidence="3 4" key="1">
    <citation type="submission" date="2020-11" db="EMBL/GenBank/DDBJ databases">
        <title>Winogradskyella marina sp. nov., isolated from marine sediment.</title>
        <authorList>
            <person name="Bo J."/>
            <person name="Wang S."/>
            <person name="Song X."/>
            <person name="Du Z."/>
        </authorList>
    </citation>
    <scope>NUCLEOTIDE SEQUENCE [LARGE SCALE GENOMIC DNA]</scope>
    <source>
        <strain evidence="3 4">F6397</strain>
    </source>
</reference>
<sequence length="159" mass="17915">MYKIKVNSAHTFDVTKESLEELDTVKSTNNNYHILQDHTPIHAEIVTSNFNRKLYTIKVNNTVYNVDIYDALDQQIEALGFEIGASKQVNDIKAPMPGLILEINVKEGQTVTENDPLLILEAMKMENVLKSPRDGVIKSIQVKQGQTVDKNMLLIAFEA</sequence>
<proteinExistence type="predicted"/>
<dbReference type="EMBL" id="JADOET010000004">
    <property type="protein sequence ID" value="MBF8149644.1"/>
    <property type="molecule type" value="Genomic_DNA"/>
</dbReference>
<gene>
    <name evidence="3" type="ORF">ITJ86_07020</name>
</gene>
<dbReference type="PANTHER" id="PTHR45266:SF3">
    <property type="entry name" value="OXALOACETATE DECARBOXYLASE ALPHA CHAIN"/>
    <property type="match status" value="1"/>
</dbReference>
<dbReference type="PANTHER" id="PTHR45266">
    <property type="entry name" value="OXALOACETATE DECARBOXYLASE ALPHA CHAIN"/>
    <property type="match status" value="1"/>
</dbReference>
<comment type="caution">
    <text evidence="3">The sequence shown here is derived from an EMBL/GenBank/DDBJ whole genome shotgun (WGS) entry which is preliminary data.</text>
</comment>
<dbReference type="InterPro" id="IPR001882">
    <property type="entry name" value="Biotin_BS"/>
</dbReference>
<dbReference type="Gene3D" id="2.40.50.100">
    <property type="match status" value="1"/>
</dbReference>
<dbReference type="RefSeq" id="WP_195870916.1">
    <property type="nucleotide sequence ID" value="NZ_JADOET010000004.1"/>
</dbReference>
<organism evidence="3 4">
    <name type="scientific">Winogradskyella marina</name>
    <dbReference type="NCBI Taxonomy" id="2785530"/>
    <lineage>
        <taxon>Bacteria</taxon>
        <taxon>Pseudomonadati</taxon>
        <taxon>Bacteroidota</taxon>
        <taxon>Flavobacteriia</taxon>
        <taxon>Flavobacteriales</taxon>
        <taxon>Flavobacteriaceae</taxon>
        <taxon>Winogradskyella</taxon>
    </lineage>
</organism>
<evidence type="ECO:0000259" key="2">
    <source>
        <dbReference type="PROSITE" id="PS50968"/>
    </source>
</evidence>
<dbReference type="Pfam" id="PF00364">
    <property type="entry name" value="Biotin_lipoyl"/>
    <property type="match status" value="1"/>
</dbReference>
<dbReference type="PROSITE" id="PS50968">
    <property type="entry name" value="BIOTINYL_LIPOYL"/>
    <property type="match status" value="1"/>
</dbReference>
<dbReference type="InterPro" id="IPR050709">
    <property type="entry name" value="Biotin_Carboxyl_Carrier/Decarb"/>
</dbReference>
<dbReference type="PROSITE" id="PS00188">
    <property type="entry name" value="BIOTIN"/>
    <property type="match status" value="1"/>
</dbReference>
<protein>
    <submittedName>
        <fullName evidence="3">Biotin/lipoyl-binding protein</fullName>
    </submittedName>
</protein>
<feature type="domain" description="Lipoyl-binding" evidence="2">
    <location>
        <begin position="80"/>
        <end position="158"/>
    </location>
</feature>
<evidence type="ECO:0000313" key="4">
    <source>
        <dbReference type="Proteomes" id="UP000611215"/>
    </source>
</evidence>
<accession>A0ABS0EGS3</accession>
<name>A0ABS0EGS3_9FLAO</name>
<evidence type="ECO:0000313" key="3">
    <source>
        <dbReference type="EMBL" id="MBF8149644.1"/>
    </source>
</evidence>